<protein>
    <recommendedName>
        <fullName evidence="4">UNC-45/Cro1/She4 central domain-containing protein</fullName>
    </recommendedName>
</protein>
<dbReference type="Gene3D" id="1.25.10.10">
    <property type="entry name" value="Leucine-rich Repeat Variant"/>
    <property type="match status" value="1"/>
</dbReference>
<evidence type="ECO:0000313" key="5">
    <source>
        <dbReference type="EMBL" id="EDK43108.1"/>
    </source>
</evidence>
<dbReference type="InterPro" id="IPR016024">
    <property type="entry name" value="ARM-type_fold"/>
</dbReference>
<evidence type="ECO:0000256" key="3">
    <source>
        <dbReference type="SAM" id="MobiDB-lite"/>
    </source>
</evidence>
<evidence type="ECO:0000256" key="1">
    <source>
        <dbReference type="ARBA" id="ARBA00004496"/>
    </source>
</evidence>
<dbReference type="OrthoDB" id="5574718at2759"/>
<evidence type="ECO:0000313" key="6">
    <source>
        <dbReference type="Proteomes" id="UP000001996"/>
    </source>
</evidence>
<feature type="region of interest" description="Disordered" evidence="3">
    <location>
        <begin position="198"/>
        <end position="223"/>
    </location>
</feature>
<dbReference type="eggNOG" id="KOG4151">
    <property type="taxonomic scope" value="Eukaryota"/>
</dbReference>
<dbReference type="SUPFAM" id="SSF48371">
    <property type="entry name" value="ARM repeat"/>
    <property type="match status" value="1"/>
</dbReference>
<evidence type="ECO:0000256" key="2">
    <source>
        <dbReference type="ARBA" id="ARBA00022490"/>
    </source>
</evidence>
<dbReference type="OMA" id="CIDENVR"/>
<dbReference type="VEuPathDB" id="FungiDB:LELG_01286"/>
<dbReference type="Pfam" id="PF11701">
    <property type="entry name" value="UNC45-central"/>
    <property type="match status" value="1"/>
</dbReference>
<dbReference type="GO" id="GO:0005737">
    <property type="term" value="C:cytoplasm"/>
    <property type="evidence" value="ECO:0007669"/>
    <property type="project" value="UniProtKB-SubCell"/>
</dbReference>
<dbReference type="FunCoup" id="A5DVA0">
    <property type="interactions" value="103"/>
</dbReference>
<dbReference type="AlphaFoldDB" id="A5DVA0"/>
<dbReference type="PANTHER" id="PTHR45994">
    <property type="entry name" value="FI21225P1"/>
    <property type="match status" value="1"/>
</dbReference>
<comment type="subcellular location">
    <subcellularLocation>
        <location evidence="1">Cytoplasm</location>
    </subcellularLocation>
</comment>
<keyword evidence="6" id="KW-1185">Reference proteome</keyword>
<name>A5DVA0_LODEL</name>
<dbReference type="InterPro" id="IPR011989">
    <property type="entry name" value="ARM-like"/>
</dbReference>
<dbReference type="InParanoid" id="A5DVA0"/>
<dbReference type="GO" id="GO:0051879">
    <property type="term" value="F:Hsp90 protein binding"/>
    <property type="evidence" value="ECO:0007669"/>
    <property type="project" value="TreeGrafter"/>
</dbReference>
<feature type="domain" description="UNC-45/Cro1/She4 central" evidence="4">
    <location>
        <begin position="146"/>
        <end position="324"/>
    </location>
</feature>
<dbReference type="EMBL" id="CH981524">
    <property type="protein sequence ID" value="EDK43108.1"/>
    <property type="molecule type" value="Genomic_DNA"/>
</dbReference>
<reference evidence="5 6" key="1">
    <citation type="journal article" date="2009" name="Nature">
        <title>Evolution of pathogenicity and sexual reproduction in eight Candida genomes.</title>
        <authorList>
            <person name="Butler G."/>
            <person name="Rasmussen M.D."/>
            <person name="Lin M.F."/>
            <person name="Santos M.A."/>
            <person name="Sakthikumar S."/>
            <person name="Munro C.A."/>
            <person name="Rheinbay E."/>
            <person name="Grabherr M."/>
            <person name="Forche A."/>
            <person name="Reedy J.L."/>
            <person name="Agrafioti I."/>
            <person name="Arnaud M.B."/>
            <person name="Bates S."/>
            <person name="Brown A.J."/>
            <person name="Brunke S."/>
            <person name="Costanzo M.C."/>
            <person name="Fitzpatrick D.A."/>
            <person name="de Groot P.W."/>
            <person name="Harris D."/>
            <person name="Hoyer L.L."/>
            <person name="Hube B."/>
            <person name="Klis F.M."/>
            <person name="Kodira C."/>
            <person name="Lennard N."/>
            <person name="Logue M.E."/>
            <person name="Martin R."/>
            <person name="Neiman A.M."/>
            <person name="Nikolaou E."/>
            <person name="Quail M.A."/>
            <person name="Quinn J."/>
            <person name="Santos M.C."/>
            <person name="Schmitzberger F.F."/>
            <person name="Sherlock G."/>
            <person name="Shah P."/>
            <person name="Silverstein K.A."/>
            <person name="Skrzypek M.S."/>
            <person name="Soll D."/>
            <person name="Staggs R."/>
            <person name="Stansfield I."/>
            <person name="Stumpf M.P."/>
            <person name="Sudbery P.E."/>
            <person name="Srikantha T."/>
            <person name="Zeng Q."/>
            <person name="Berman J."/>
            <person name="Berriman M."/>
            <person name="Heitman J."/>
            <person name="Gow N.A."/>
            <person name="Lorenz M.C."/>
            <person name="Birren B.W."/>
            <person name="Kellis M."/>
            <person name="Cuomo C.A."/>
        </authorList>
    </citation>
    <scope>NUCLEOTIDE SEQUENCE [LARGE SCALE GENOMIC DNA]</scope>
    <source>
        <strain evidence="6">ATCC 11503 / BCRC 21390 / CBS 2605 / JCM 1781 / NBRC 1676 / NRRL YB-4239</strain>
    </source>
</reference>
<dbReference type="Proteomes" id="UP000001996">
    <property type="component" value="Unassembled WGS sequence"/>
</dbReference>
<organism evidence="5 6">
    <name type="scientific">Lodderomyces elongisporus (strain ATCC 11503 / CBS 2605 / JCM 1781 / NBRC 1676 / NRRL YB-4239)</name>
    <name type="common">Yeast</name>
    <name type="synonym">Saccharomyces elongisporus</name>
    <dbReference type="NCBI Taxonomy" id="379508"/>
    <lineage>
        <taxon>Eukaryota</taxon>
        <taxon>Fungi</taxon>
        <taxon>Dikarya</taxon>
        <taxon>Ascomycota</taxon>
        <taxon>Saccharomycotina</taxon>
        <taxon>Pichiomycetes</taxon>
        <taxon>Debaryomycetaceae</taxon>
        <taxon>Candida/Lodderomyces clade</taxon>
        <taxon>Lodderomyces</taxon>
    </lineage>
</organism>
<dbReference type="InterPro" id="IPR024660">
    <property type="entry name" value="UCS_central_dom"/>
</dbReference>
<dbReference type="STRING" id="379508.A5DVA0"/>
<gene>
    <name evidence="5" type="ORF">LELG_01286</name>
</gene>
<dbReference type="HOGENOM" id="CLU_357916_0_0_1"/>
<feature type="compositionally biased region" description="Acidic residues" evidence="3">
    <location>
        <begin position="601"/>
        <end position="612"/>
    </location>
</feature>
<dbReference type="KEGG" id="lel:PVL30_001258"/>
<evidence type="ECO:0000259" key="4">
    <source>
        <dbReference type="Pfam" id="PF11701"/>
    </source>
</evidence>
<proteinExistence type="predicted"/>
<accession>A5DVA0</accession>
<dbReference type="GeneID" id="5235693"/>
<keyword evidence="2" id="KW-0963">Cytoplasm</keyword>
<sequence>MAGVNEKENLNTVRGDLEKLYDEALSLTLTLALPQTILSSQSLKEIKDVLLNATQKSSDSGFLYTKLTTEPERFLQLAKNLDDTTILLTIVELKKPIITTPDIQKILSALRIKIKDGEKEESLANCKFYLQLYASLITQTKIVNTQHIGLFLTLVGKIAKVDHLVLIIVVQCLQIEKANTIEAIKDYLEVQIGDEADDVGRTSGDSDSGSGSGGGNIKNNDDDENIPYIDGASFKNFLAVVEMCFPVIPEETTQIYTRKRTKEYFLEKKHEKTFYIPILKCMSASCIVENCRKFNADNYKNLMENSFQSYDKPVKVLASLVLAKEWSFIHQLLNNKKIKITDVADCLMLYIEGESENDKDHENYIDFAVEGLTYVSLFWEAREWMRVDVSFVEKLLDIFQRSSKSTNINTSIQYVVLTILANLTRSKSRTSSQYQGSRSELKQAVMPKVGSDSNEEKIDGIRLFNEELLKDDELISKLSLVKTYESSSKNIMNAVVDIIYNISSDQKKSVRTELVKQGALTIIVNYLIKNSKIEKVEKRLLPTIPNDAQQAEIYLKALQSLARMMISVNPEIAFKNYDVKTTIPFLTQLLGNNENINDNDSNNDNDNNDNDNNDNNNNNNNLELTLLDKYESLLALTNVASIENPSLRDFIITEFFPYVDDLILSSHLQLATFQLLSNLINRPVLLAKFFNVEQTKNKERLLITLKLFNSVEVNLQVAVGKFLVNATEFDMIAEVLVSTVTIRNELLEILVSILDRQLGHSGDENKSNISSHNNNSASGDQEQKELIIVASYLLVNLVYAAANKDLSILAAIRDYKGLKGACKEILTRGSPEAKEAMHSVVEVLEFK</sequence>
<dbReference type="PANTHER" id="PTHR45994:SF1">
    <property type="entry name" value="FI21225P1"/>
    <property type="match status" value="1"/>
</dbReference>
<feature type="region of interest" description="Disordered" evidence="3">
    <location>
        <begin position="594"/>
        <end position="621"/>
    </location>
</feature>